<comment type="caution">
    <text evidence="1">The sequence shown here is derived from an EMBL/GenBank/DDBJ whole genome shotgun (WGS) entry which is preliminary data.</text>
</comment>
<dbReference type="EMBL" id="JBBPBN010000002">
    <property type="protein sequence ID" value="KAK9044403.1"/>
    <property type="molecule type" value="Genomic_DNA"/>
</dbReference>
<evidence type="ECO:0000313" key="2">
    <source>
        <dbReference type="Proteomes" id="UP001396334"/>
    </source>
</evidence>
<dbReference type="PANTHER" id="PTHR34427:SF5">
    <property type="entry name" value="DUF4283 DOMAIN-CONTAINING PROTEIN"/>
    <property type="match status" value="1"/>
</dbReference>
<evidence type="ECO:0000313" key="1">
    <source>
        <dbReference type="EMBL" id="KAK9044403.1"/>
    </source>
</evidence>
<proteinExistence type="predicted"/>
<organism evidence="1 2">
    <name type="scientific">Hibiscus sabdariffa</name>
    <name type="common">roselle</name>
    <dbReference type="NCBI Taxonomy" id="183260"/>
    <lineage>
        <taxon>Eukaryota</taxon>
        <taxon>Viridiplantae</taxon>
        <taxon>Streptophyta</taxon>
        <taxon>Embryophyta</taxon>
        <taxon>Tracheophyta</taxon>
        <taxon>Spermatophyta</taxon>
        <taxon>Magnoliopsida</taxon>
        <taxon>eudicotyledons</taxon>
        <taxon>Gunneridae</taxon>
        <taxon>Pentapetalae</taxon>
        <taxon>rosids</taxon>
        <taxon>malvids</taxon>
        <taxon>Malvales</taxon>
        <taxon>Malvaceae</taxon>
        <taxon>Malvoideae</taxon>
        <taxon>Hibiscus</taxon>
    </lineage>
</organism>
<keyword evidence="2" id="KW-1185">Reference proteome</keyword>
<evidence type="ECO:0008006" key="3">
    <source>
        <dbReference type="Google" id="ProtNLM"/>
    </source>
</evidence>
<dbReference type="Proteomes" id="UP001396334">
    <property type="component" value="Unassembled WGS sequence"/>
</dbReference>
<accession>A0ABR2U3W2</accession>
<sequence length="200" mass="22233">MKIAPEAVCTDFVSKSAMGVVDFDKKNILERSVDIQVRTQMLALPALDNWLESFLGWSPGSCKSNRRVWLTMYGILVHAWDNRTFENIASLWGNFVRIDGEPSAAVSFGRAQALIETDWLCNIDEVINLEVEGDTFEVRVFETDRGAVQFDRDDILGSDSEEVDERREEEAVDVACDTMLNGGVVGVVDAVLQGGPQVLE</sequence>
<dbReference type="PANTHER" id="PTHR34427">
    <property type="entry name" value="DUF4283 DOMAIN PROTEIN"/>
    <property type="match status" value="1"/>
</dbReference>
<gene>
    <name evidence="1" type="ORF">V6N11_058304</name>
</gene>
<reference evidence="1 2" key="1">
    <citation type="journal article" date="2024" name="G3 (Bethesda)">
        <title>Genome assembly of Hibiscus sabdariffa L. provides insights into metabolisms of medicinal natural products.</title>
        <authorList>
            <person name="Kim T."/>
        </authorList>
    </citation>
    <scope>NUCLEOTIDE SEQUENCE [LARGE SCALE GENOMIC DNA]</scope>
    <source>
        <strain evidence="1">TK-2024</strain>
        <tissue evidence="1">Old leaves</tissue>
    </source>
</reference>
<name>A0ABR2U3W2_9ROSI</name>
<protein>
    <recommendedName>
        <fullName evidence="3">DUF4283 domain-containing protein</fullName>
    </recommendedName>
</protein>